<evidence type="ECO:0000256" key="6">
    <source>
        <dbReference type="ARBA" id="ARBA00022989"/>
    </source>
</evidence>
<dbReference type="Proteomes" id="UP000664303">
    <property type="component" value="Unassembled WGS sequence"/>
</dbReference>
<dbReference type="InterPro" id="IPR002528">
    <property type="entry name" value="MATE_fam"/>
</dbReference>
<dbReference type="InterPro" id="IPR050222">
    <property type="entry name" value="MATE_MdtK"/>
</dbReference>
<evidence type="ECO:0000256" key="4">
    <source>
        <dbReference type="ARBA" id="ARBA00022475"/>
    </source>
</evidence>
<feature type="transmembrane region" description="Helical" evidence="10">
    <location>
        <begin position="130"/>
        <end position="150"/>
    </location>
</feature>
<evidence type="ECO:0000256" key="9">
    <source>
        <dbReference type="ARBA" id="ARBA00031636"/>
    </source>
</evidence>
<dbReference type="NCBIfam" id="TIGR00797">
    <property type="entry name" value="matE"/>
    <property type="match status" value="1"/>
</dbReference>
<dbReference type="PANTHER" id="PTHR43298:SF2">
    <property type="entry name" value="FMN_FAD EXPORTER YEEO-RELATED"/>
    <property type="match status" value="1"/>
</dbReference>
<dbReference type="GO" id="GO:0006811">
    <property type="term" value="P:monoatomic ion transport"/>
    <property type="evidence" value="ECO:0007669"/>
    <property type="project" value="UniProtKB-KW"/>
</dbReference>
<keyword evidence="4" id="KW-1003">Cell membrane</keyword>
<accession>A0A939DGD6</accession>
<comment type="caution">
    <text evidence="11">The sequence shown here is derived from an EMBL/GenBank/DDBJ whole genome shotgun (WGS) entry which is preliminary data.</text>
</comment>
<gene>
    <name evidence="11" type="ORF">JYP50_10415</name>
</gene>
<dbReference type="AlphaFoldDB" id="A0A939DGD6"/>
<sequence>MRHSFLAELKQLIRLASPLLAAQLLGTGMGVVDTLMSGRYNANDLAAVAVGSSIWLPLYLLISGLLIATTSMVARYNGSGDYGALVTTAQQSVWLALAAAIPCILLLLNVGTLLDWLAVDPAFAGIAGDYLAAIALGLPGAAIFNSLRAFTEGMGRTMPYMISSAAAFVLNIPLNYGLIYGNWGLPELGGAGCGWATALCLWVQTALLFWFTSRPADYDGVRLFHQWRRPHWPTIRRVARLGLPIALAVFAEVSIFSAIALLLAPLGALVVASHQIALSVSHLIFMCPLSLSQAITIRVGYILGRGDQAHANFIARTGVIGAGLLAISTMSLILAFRHTIVGWYTPDIEVQAAAAALFVWMAIYQFPDQIQVASNACLRAYQDSRIPLLLILFSYWGVAIPLGFLLARTDWLGQAMAAKGFWIGLVAGLTLTAVMLSGRLLRIARRPLADGTAPERIAT</sequence>
<keyword evidence="7" id="KW-0406">Ion transport</keyword>
<evidence type="ECO:0000256" key="1">
    <source>
        <dbReference type="ARBA" id="ARBA00004429"/>
    </source>
</evidence>
<dbReference type="PIRSF" id="PIRSF006603">
    <property type="entry name" value="DinF"/>
    <property type="match status" value="1"/>
</dbReference>
<dbReference type="EMBL" id="JAFKCZ010000007">
    <property type="protein sequence ID" value="MBN7797007.1"/>
    <property type="molecule type" value="Genomic_DNA"/>
</dbReference>
<protein>
    <recommendedName>
        <fullName evidence="9">Multidrug-efflux transporter</fullName>
    </recommendedName>
</protein>
<keyword evidence="8 10" id="KW-0472">Membrane</keyword>
<evidence type="ECO:0000256" key="5">
    <source>
        <dbReference type="ARBA" id="ARBA00022692"/>
    </source>
</evidence>
<feature type="transmembrane region" description="Helical" evidence="10">
    <location>
        <begin position="388"/>
        <end position="408"/>
    </location>
</feature>
<dbReference type="RefSeq" id="WP_206560462.1">
    <property type="nucleotide sequence ID" value="NZ_JAFKCZ010000007.1"/>
</dbReference>
<name>A0A939DGD6_9GAMM</name>
<feature type="transmembrane region" description="Helical" evidence="10">
    <location>
        <begin position="348"/>
        <end position="367"/>
    </location>
</feature>
<dbReference type="GO" id="GO:0042910">
    <property type="term" value="F:xenobiotic transmembrane transporter activity"/>
    <property type="evidence" value="ECO:0007669"/>
    <property type="project" value="InterPro"/>
</dbReference>
<dbReference type="GO" id="GO:0015297">
    <property type="term" value="F:antiporter activity"/>
    <property type="evidence" value="ECO:0007669"/>
    <property type="project" value="UniProtKB-KW"/>
</dbReference>
<feature type="transmembrane region" description="Helical" evidence="10">
    <location>
        <begin position="313"/>
        <end position="336"/>
    </location>
</feature>
<feature type="transmembrane region" description="Helical" evidence="10">
    <location>
        <begin position="238"/>
        <end position="264"/>
    </location>
</feature>
<organism evidence="11 12">
    <name type="scientific">Parahaliea mediterranea</name>
    <dbReference type="NCBI Taxonomy" id="651086"/>
    <lineage>
        <taxon>Bacteria</taxon>
        <taxon>Pseudomonadati</taxon>
        <taxon>Pseudomonadota</taxon>
        <taxon>Gammaproteobacteria</taxon>
        <taxon>Cellvibrionales</taxon>
        <taxon>Halieaceae</taxon>
        <taxon>Parahaliea</taxon>
    </lineage>
</organism>
<feature type="transmembrane region" description="Helical" evidence="10">
    <location>
        <begin position="276"/>
        <end position="301"/>
    </location>
</feature>
<evidence type="ECO:0000256" key="7">
    <source>
        <dbReference type="ARBA" id="ARBA00023065"/>
    </source>
</evidence>
<dbReference type="PANTHER" id="PTHR43298">
    <property type="entry name" value="MULTIDRUG RESISTANCE PROTEIN NORM-RELATED"/>
    <property type="match status" value="1"/>
</dbReference>
<dbReference type="CDD" id="cd13131">
    <property type="entry name" value="MATE_NorM_like"/>
    <property type="match status" value="1"/>
</dbReference>
<dbReference type="GO" id="GO:0005886">
    <property type="term" value="C:plasma membrane"/>
    <property type="evidence" value="ECO:0007669"/>
    <property type="project" value="UniProtKB-SubCell"/>
</dbReference>
<evidence type="ECO:0000313" key="12">
    <source>
        <dbReference type="Proteomes" id="UP000664303"/>
    </source>
</evidence>
<keyword evidence="5 10" id="KW-0812">Transmembrane</keyword>
<keyword evidence="12" id="KW-1185">Reference proteome</keyword>
<feature type="transmembrane region" description="Helical" evidence="10">
    <location>
        <begin position="54"/>
        <end position="74"/>
    </location>
</feature>
<keyword evidence="2" id="KW-0813">Transport</keyword>
<evidence type="ECO:0000256" key="8">
    <source>
        <dbReference type="ARBA" id="ARBA00023136"/>
    </source>
</evidence>
<evidence type="ECO:0000313" key="11">
    <source>
        <dbReference type="EMBL" id="MBN7797007.1"/>
    </source>
</evidence>
<comment type="subcellular location">
    <subcellularLocation>
        <location evidence="1">Cell inner membrane</location>
        <topology evidence="1">Multi-pass membrane protein</topology>
    </subcellularLocation>
</comment>
<feature type="transmembrane region" description="Helical" evidence="10">
    <location>
        <begin position="94"/>
        <end position="118"/>
    </location>
</feature>
<feature type="transmembrane region" description="Helical" evidence="10">
    <location>
        <begin position="189"/>
        <end position="212"/>
    </location>
</feature>
<reference evidence="11" key="1">
    <citation type="submission" date="2021-02" db="EMBL/GenBank/DDBJ databases">
        <title>PHA producing bacteria isolated from coastal sediment in Guangdong, Shenzhen.</title>
        <authorList>
            <person name="Zheng W."/>
            <person name="Yu S."/>
            <person name="Huang Y."/>
        </authorList>
    </citation>
    <scope>NUCLEOTIDE SEQUENCE</scope>
    <source>
        <strain evidence="11">TN14-10</strain>
    </source>
</reference>
<evidence type="ECO:0000256" key="2">
    <source>
        <dbReference type="ARBA" id="ARBA00022448"/>
    </source>
</evidence>
<keyword evidence="3" id="KW-0050">Antiport</keyword>
<keyword evidence="6 10" id="KW-1133">Transmembrane helix</keyword>
<proteinExistence type="predicted"/>
<evidence type="ECO:0000256" key="10">
    <source>
        <dbReference type="SAM" id="Phobius"/>
    </source>
</evidence>
<dbReference type="InterPro" id="IPR048279">
    <property type="entry name" value="MdtK-like"/>
</dbReference>
<feature type="transmembrane region" description="Helical" evidence="10">
    <location>
        <begin position="420"/>
        <end position="441"/>
    </location>
</feature>
<evidence type="ECO:0000256" key="3">
    <source>
        <dbReference type="ARBA" id="ARBA00022449"/>
    </source>
</evidence>
<dbReference type="Pfam" id="PF01554">
    <property type="entry name" value="MatE"/>
    <property type="match status" value="2"/>
</dbReference>
<feature type="transmembrane region" description="Helical" evidence="10">
    <location>
        <begin position="162"/>
        <end position="183"/>
    </location>
</feature>